<evidence type="ECO:0000256" key="7">
    <source>
        <dbReference type="ARBA" id="ARBA00023136"/>
    </source>
</evidence>
<gene>
    <name evidence="10" type="ORF">Poly30_43800</name>
</gene>
<reference evidence="10 11" key="1">
    <citation type="submission" date="2019-02" db="EMBL/GenBank/DDBJ databases">
        <title>Deep-cultivation of Planctomycetes and their phenomic and genomic characterization uncovers novel biology.</title>
        <authorList>
            <person name="Wiegand S."/>
            <person name="Jogler M."/>
            <person name="Boedeker C."/>
            <person name="Pinto D."/>
            <person name="Vollmers J."/>
            <person name="Rivas-Marin E."/>
            <person name="Kohn T."/>
            <person name="Peeters S.H."/>
            <person name="Heuer A."/>
            <person name="Rast P."/>
            <person name="Oberbeckmann S."/>
            <person name="Bunk B."/>
            <person name="Jeske O."/>
            <person name="Meyerdierks A."/>
            <person name="Storesund J.E."/>
            <person name="Kallscheuer N."/>
            <person name="Luecker S."/>
            <person name="Lage O.M."/>
            <person name="Pohl T."/>
            <person name="Merkel B.J."/>
            <person name="Hornburger P."/>
            <person name="Mueller R.-W."/>
            <person name="Bruemmer F."/>
            <person name="Labrenz M."/>
            <person name="Spormann A.M."/>
            <person name="Op den Camp H."/>
            <person name="Overmann J."/>
            <person name="Amann R."/>
            <person name="Jetten M.S.M."/>
            <person name="Mascher T."/>
            <person name="Medema M.H."/>
            <person name="Devos D.P."/>
            <person name="Kaster A.-K."/>
            <person name="Ovreas L."/>
            <person name="Rohde M."/>
            <person name="Galperin M.Y."/>
            <person name="Jogler C."/>
        </authorList>
    </citation>
    <scope>NUCLEOTIDE SEQUENCE [LARGE SCALE GENOMIC DNA]</scope>
    <source>
        <strain evidence="10 11">Poly30</strain>
    </source>
</reference>
<keyword evidence="4" id="KW-1003">Cell membrane</keyword>
<feature type="transmembrane region" description="Helical" evidence="9">
    <location>
        <begin position="30"/>
        <end position="49"/>
    </location>
</feature>
<comment type="subcellular location">
    <subcellularLocation>
        <location evidence="1">Cell membrane</location>
        <topology evidence="1">Multi-pass membrane protein</topology>
    </subcellularLocation>
</comment>
<name>A0A518EXL1_9BACT</name>
<dbReference type="RefSeq" id="WP_145202150.1">
    <property type="nucleotide sequence ID" value="NZ_CP036434.1"/>
</dbReference>
<comment type="similarity">
    <text evidence="2">Belongs to the CPA3 antiporters (TC 2.A.63) subunit F family.</text>
</comment>
<dbReference type="GO" id="GO:0005886">
    <property type="term" value="C:plasma membrane"/>
    <property type="evidence" value="ECO:0007669"/>
    <property type="project" value="UniProtKB-SubCell"/>
</dbReference>
<feature type="transmembrane region" description="Helical" evidence="9">
    <location>
        <begin position="56"/>
        <end position="78"/>
    </location>
</feature>
<keyword evidence="6 9" id="KW-1133">Transmembrane helix</keyword>
<keyword evidence="11" id="KW-1185">Reference proteome</keyword>
<evidence type="ECO:0000256" key="2">
    <source>
        <dbReference type="ARBA" id="ARBA00009212"/>
    </source>
</evidence>
<dbReference type="OrthoDB" id="9799958at2"/>
<dbReference type="PANTHER" id="PTHR34702">
    <property type="entry name" value="NA(+)/H(+) ANTIPORTER SUBUNIT F1"/>
    <property type="match status" value="1"/>
</dbReference>
<dbReference type="Proteomes" id="UP000320390">
    <property type="component" value="Chromosome"/>
</dbReference>
<keyword evidence="7 9" id="KW-0472">Membrane</keyword>
<evidence type="ECO:0000256" key="5">
    <source>
        <dbReference type="ARBA" id="ARBA00022692"/>
    </source>
</evidence>
<keyword evidence="3" id="KW-0813">Transport</keyword>
<keyword evidence="5 9" id="KW-0812">Transmembrane</keyword>
<evidence type="ECO:0000256" key="4">
    <source>
        <dbReference type="ARBA" id="ARBA00022475"/>
    </source>
</evidence>
<dbReference type="Pfam" id="PF04066">
    <property type="entry name" value="MrpF_PhaF"/>
    <property type="match status" value="1"/>
</dbReference>
<accession>A0A518EXL1</accession>
<dbReference type="GO" id="GO:0015385">
    <property type="term" value="F:sodium:proton antiporter activity"/>
    <property type="evidence" value="ECO:0007669"/>
    <property type="project" value="TreeGrafter"/>
</dbReference>
<evidence type="ECO:0000313" key="11">
    <source>
        <dbReference type="Proteomes" id="UP000320390"/>
    </source>
</evidence>
<evidence type="ECO:0000256" key="9">
    <source>
        <dbReference type="SAM" id="Phobius"/>
    </source>
</evidence>
<evidence type="ECO:0000313" key="10">
    <source>
        <dbReference type="EMBL" id="QDV08825.1"/>
    </source>
</evidence>
<protein>
    <submittedName>
        <fullName evidence="10">Putative monovalent cation/H+ antiporter subunit F</fullName>
    </submittedName>
</protein>
<dbReference type="EMBL" id="CP036434">
    <property type="protein sequence ID" value="QDV08825.1"/>
    <property type="molecule type" value="Genomic_DNA"/>
</dbReference>
<organism evidence="10 11">
    <name type="scientific">Saltatorellus ferox</name>
    <dbReference type="NCBI Taxonomy" id="2528018"/>
    <lineage>
        <taxon>Bacteria</taxon>
        <taxon>Pseudomonadati</taxon>
        <taxon>Planctomycetota</taxon>
        <taxon>Planctomycetia</taxon>
        <taxon>Planctomycetia incertae sedis</taxon>
        <taxon>Saltatorellus</taxon>
    </lineage>
</organism>
<evidence type="ECO:0000256" key="3">
    <source>
        <dbReference type="ARBA" id="ARBA00022448"/>
    </source>
</evidence>
<evidence type="ECO:0000256" key="8">
    <source>
        <dbReference type="SAM" id="MobiDB-lite"/>
    </source>
</evidence>
<evidence type="ECO:0000256" key="1">
    <source>
        <dbReference type="ARBA" id="ARBA00004651"/>
    </source>
</evidence>
<dbReference type="PANTHER" id="PTHR34702:SF1">
    <property type="entry name" value="NA(+)_H(+) ANTIPORTER SUBUNIT F"/>
    <property type="match status" value="1"/>
</dbReference>
<evidence type="ECO:0000256" key="6">
    <source>
        <dbReference type="ARBA" id="ARBA00022989"/>
    </source>
</evidence>
<dbReference type="InterPro" id="IPR007208">
    <property type="entry name" value="MrpF/PhaF-like"/>
</dbReference>
<proteinExistence type="inferred from homology"/>
<sequence length="109" mass="11347">MYEIAAFLLLASMGLALLRALKGPTVFDRILAVNMFGTATVLMISVIGFMGTSRDLVDIALIYALVSFTGTIAVLRFVEYDVEQNSADDNVASTAGTPKAAPGQGGAAS</sequence>
<dbReference type="AlphaFoldDB" id="A0A518EXL1"/>
<feature type="region of interest" description="Disordered" evidence="8">
    <location>
        <begin position="89"/>
        <end position="109"/>
    </location>
</feature>